<dbReference type="Proteomes" id="UP000765891">
    <property type="component" value="Unassembled WGS sequence"/>
</dbReference>
<comment type="caution">
    <text evidence="3">The sequence shown here is derived from an EMBL/GenBank/DDBJ whole genome shotgun (WGS) entry which is preliminary data.</text>
</comment>
<accession>A0A830G396</accession>
<name>A0A830G396_9EURY</name>
<dbReference type="EMBL" id="BMOO01000006">
    <property type="protein sequence ID" value="GGM73832.1"/>
    <property type="molecule type" value="Genomic_DNA"/>
</dbReference>
<reference evidence="4" key="3">
    <citation type="submission" date="2021-03" db="EMBL/GenBank/DDBJ databases">
        <title>Genomic Encyclopedia of Type Strains, Phase IV (KMG-IV): sequencing the most valuable type-strain genomes for metagenomic binning, comparative biology and taxonomic classification.</title>
        <authorList>
            <person name="Goeker M."/>
        </authorList>
    </citation>
    <scope>NUCLEOTIDE SEQUENCE</scope>
    <source>
        <strain evidence="4">DSM 22443</strain>
    </source>
</reference>
<dbReference type="OrthoDB" id="142306at2157"/>
<dbReference type="EMBL" id="JAGGKO010000005">
    <property type="protein sequence ID" value="MBP1955735.1"/>
    <property type="molecule type" value="Genomic_DNA"/>
</dbReference>
<dbReference type="PROSITE" id="PS50966">
    <property type="entry name" value="ZF_SWIM"/>
    <property type="match status" value="1"/>
</dbReference>
<keyword evidence="5" id="KW-1185">Reference proteome</keyword>
<sequence>MPEHDLATLLNEAVHVANNYPAVANGVDNSLHEYLRYAVLRLLEGDAGPRSPAVDVTVGYGRDAAMADTWRSTVSWWDEMPVREDCTRFRVFYPDDVAHVPRAISDVIGALGAWRVWSGDAVDVGAYEYQSRREVHYCWPLGHPVEDRLDERLERDTQAVATDGGCAGDVRAREAVSDQAQTGGLEARTQRAIDEEMDVSLLAKGGQYEVRSASGSIYDVDIIAETCTCPDYQKREPDGSCKHLRRVDYEIKHGRVPRPDGRLPEIPRSES</sequence>
<evidence type="ECO:0000256" key="1">
    <source>
        <dbReference type="PROSITE-ProRule" id="PRU00325"/>
    </source>
</evidence>
<keyword evidence="1" id="KW-0862">Zinc</keyword>
<protein>
    <recommendedName>
        <fullName evidence="2">SWIM-type domain-containing protein</fullName>
    </recommendedName>
</protein>
<feature type="domain" description="SWIM-type" evidence="2">
    <location>
        <begin position="218"/>
        <end position="252"/>
    </location>
</feature>
<evidence type="ECO:0000259" key="2">
    <source>
        <dbReference type="PROSITE" id="PS50966"/>
    </source>
</evidence>
<dbReference type="InterPro" id="IPR007527">
    <property type="entry name" value="Znf_SWIM"/>
</dbReference>
<dbReference type="GO" id="GO:0008270">
    <property type="term" value="F:zinc ion binding"/>
    <property type="evidence" value="ECO:0007669"/>
    <property type="project" value="UniProtKB-KW"/>
</dbReference>
<gene>
    <name evidence="3" type="ORF">GCM10009017_24690</name>
    <name evidence="4" type="ORF">J2752_002664</name>
</gene>
<evidence type="ECO:0000313" key="3">
    <source>
        <dbReference type="EMBL" id="GGM73832.1"/>
    </source>
</evidence>
<dbReference type="AlphaFoldDB" id="A0A830G396"/>
<reference evidence="3" key="2">
    <citation type="submission" date="2020-09" db="EMBL/GenBank/DDBJ databases">
        <authorList>
            <person name="Sun Q."/>
            <person name="Ohkuma M."/>
        </authorList>
    </citation>
    <scope>NUCLEOTIDE SEQUENCE</scope>
    <source>
        <strain evidence="3">JCM 16108</strain>
    </source>
</reference>
<dbReference type="Proteomes" id="UP000614609">
    <property type="component" value="Unassembled WGS sequence"/>
</dbReference>
<dbReference type="RefSeq" id="WP_188872928.1">
    <property type="nucleotide sequence ID" value="NZ_BMOO01000006.1"/>
</dbReference>
<keyword evidence="1" id="KW-0863">Zinc-finger</keyword>
<evidence type="ECO:0000313" key="4">
    <source>
        <dbReference type="EMBL" id="MBP1955735.1"/>
    </source>
</evidence>
<evidence type="ECO:0000313" key="5">
    <source>
        <dbReference type="Proteomes" id="UP000614609"/>
    </source>
</evidence>
<organism evidence="3 5">
    <name type="scientific">Halarchaeum rubridurum</name>
    <dbReference type="NCBI Taxonomy" id="489911"/>
    <lineage>
        <taxon>Archaea</taxon>
        <taxon>Methanobacteriati</taxon>
        <taxon>Methanobacteriota</taxon>
        <taxon>Stenosarchaea group</taxon>
        <taxon>Halobacteria</taxon>
        <taxon>Halobacteriales</taxon>
        <taxon>Halobacteriaceae</taxon>
    </lineage>
</organism>
<keyword evidence="1" id="KW-0479">Metal-binding</keyword>
<proteinExistence type="predicted"/>
<reference evidence="3" key="1">
    <citation type="journal article" date="2014" name="Int. J. Syst. Evol. Microbiol.">
        <title>Complete genome sequence of Corynebacterium casei LMG S-19264T (=DSM 44701T), isolated from a smear-ripened cheese.</title>
        <authorList>
            <consortium name="US DOE Joint Genome Institute (JGI-PGF)"/>
            <person name="Walter F."/>
            <person name="Albersmeier A."/>
            <person name="Kalinowski J."/>
            <person name="Ruckert C."/>
        </authorList>
    </citation>
    <scope>NUCLEOTIDE SEQUENCE</scope>
    <source>
        <strain evidence="3">JCM 16108</strain>
    </source>
</reference>